<dbReference type="AlphaFoldDB" id="A0A2I2F8K9"/>
<dbReference type="InterPro" id="IPR042099">
    <property type="entry name" value="ANL_N_sf"/>
</dbReference>
<dbReference type="InterPro" id="IPR020845">
    <property type="entry name" value="AMP-binding_CS"/>
</dbReference>
<reference evidence="4 5" key="1">
    <citation type="submission" date="2017-12" db="EMBL/GenBank/DDBJ databases">
        <authorList>
            <consortium name="DOE Joint Genome Institute"/>
            <person name="Haridas S."/>
            <person name="Kjaerbolling I."/>
            <person name="Vesth T.C."/>
            <person name="Frisvad J.C."/>
            <person name="Nybo J.L."/>
            <person name="Theobald S."/>
            <person name="Kuo A."/>
            <person name="Bowyer P."/>
            <person name="Matsuda Y."/>
            <person name="Mondo S."/>
            <person name="Lyhne E.K."/>
            <person name="Kogle M.E."/>
            <person name="Clum A."/>
            <person name="Lipzen A."/>
            <person name="Salamov A."/>
            <person name="Ngan C.Y."/>
            <person name="Daum C."/>
            <person name="Chiniquy J."/>
            <person name="Barry K."/>
            <person name="LaButti K."/>
            <person name="Simmons B.A."/>
            <person name="Magnuson J.K."/>
            <person name="Mortensen U.H."/>
            <person name="Larsen T.O."/>
            <person name="Grigoriev I.V."/>
            <person name="Baker S.E."/>
            <person name="Andersen M.R."/>
            <person name="Nordberg H.P."/>
            <person name="Cantor M.N."/>
            <person name="Hua S.X."/>
        </authorList>
    </citation>
    <scope>NUCLEOTIDE SEQUENCE [LARGE SCALE GENOMIC DNA]</scope>
    <source>
        <strain evidence="4 5">CBS 102.13</strain>
    </source>
</reference>
<dbReference type="Gene3D" id="3.40.50.12780">
    <property type="entry name" value="N-terminal domain of ligase-like"/>
    <property type="match status" value="1"/>
</dbReference>
<evidence type="ECO:0000259" key="2">
    <source>
        <dbReference type="Pfam" id="PF00501"/>
    </source>
</evidence>
<dbReference type="InterPro" id="IPR025110">
    <property type="entry name" value="AMP-bd_C"/>
</dbReference>
<dbReference type="InterPro" id="IPR045851">
    <property type="entry name" value="AMP-bd_C_sf"/>
</dbReference>
<protein>
    <recommendedName>
        <fullName evidence="6">Acetyl-CoA synthetase-like protein</fullName>
    </recommendedName>
</protein>
<evidence type="ECO:0008006" key="6">
    <source>
        <dbReference type="Google" id="ProtNLM"/>
    </source>
</evidence>
<dbReference type="SUPFAM" id="SSF56801">
    <property type="entry name" value="Acetyl-CoA synthetase-like"/>
    <property type="match status" value="1"/>
</dbReference>
<proteinExistence type="inferred from homology"/>
<dbReference type="OrthoDB" id="2962993at2759"/>
<dbReference type="InterPro" id="IPR000873">
    <property type="entry name" value="AMP-dep_synth/lig_dom"/>
</dbReference>
<dbReference type="PANTHER" id="PTHR43201">
    <property type="entry name" value="ACYL-COA SYNTHETASE"/>
    <property type="match status" value="1"/>
</dbReference>
<dbReference type="PROSITE" id="PS00455">
    <property type="entry name" value="AMP_BINDING"/>
    <property type="match status" value="1"/>
</dbReference>
<evidence type="ECO:0000259" key="3">
    <source>
        <dbReference type="Pfam" id="PF13193"/>
    </source>
</evidence>
<evidence type="ECO:0000313" key="5">
    <source>
        <dbReference type="Proteomes" id="UP000234585"/>
    </source>
</evidence>
<dbReference type="RefSeq" id="XP_024670967.1">
    <property type="nucleotide sequence ID" value="XM_024817581.1"/>
</dbReference>
<dbReference type="PANTHER" id="PTHR43201:SF8">
    <property type="entry name" value="ACYL-COA SYNTHETASE FAMILY MEMBER 3"/>
    <property type="match status" value="1"/>
</dbReference>
<evidence type="ECO:0000256" key="1">
    <source>
        <dbReference type="ARBA" id="ARBA00006432"/>
    </source>
</evidence>
<name>A0A2I2F8K9_ASPCN</name>
<dbReference type="GO" id="GO:0006631">
    <property type="term" value="P:fatty acid metabolic process"/>
    <property type="evidence" value="ECO:0007669"/>
    <property type="project" value="TreeGrafter"/>
</dbReference>
<sequence length="564" mass="62037">MAMSGDRTSFVPPHRGDNVLPNTPLFHKLLRLANRYPPLIAIRDIRGGIEKTYLQLLSDVLSVRKALLDILDVKILRQLEQDTETYIALIAPGSYAYTVGFFAILSCGAAVVPIAVNLPSSERSYYLRKARCVAILVNGTSNLALPTAKLPLSESDPQIPQLSITANLNSPDLSAEDIVLSASQFPNPNQAGLVIFTSGTTGPPKGVVQRRGQLLENAELIADHYGITSQDLVQHSLPVHHATGIGITLLPYLVSGACVEFSGGSFDASWTWDRWRQGGLTVFSGVPTLYSRLKQHFEDVIALLPPQEQAAYVEGARKLRILLCGTSALPDPVQQFWTELMDGKPILTRYGATEIGSIFKVDLDPEGTPANSVGRLEPGVSAKVSDEGLLMVKGPFMFSKYLFDEQETANSHDPEGYFQTGDVVRKEGMYYSILGRASVDIIKSGGYKISALDIEREILGLEYIFEVMVVGVPDDEFGERVAAVVCLSAKHREKRLTLDTLRADLRSRLAGYKIPTLLRILSGELPKSATGKVQKKILGPRFFHKNYQTDPDVEMWRKSLRARI</sequence>
<comment type="similarity">
    <text evidence="1">Belongs to the ATP-dependent AMP-binding enzyme family.</text>
</comment>
<dbReference type="Gene3D" id="3.30.300.30">
    <property type="match status" value="1"/>
</dbReference>
<organism evidence="4 5">
    <name type="scientific">Aspergillus candidus</name>
    <dbReference type="NCBI Taxonomy" id="41067"/>
    <lineage>
        <taxon>Eukaryota</taxon>
        <taxon>Fungi</taxon>
        <taxon>Dikarya</taxon>
        <taxon>Ascomycota</taxon>
        <taxon>Pezizomycotina</taxon>
        <taxon>Eurotiomycetes</taxon>
        <taxon>Eurotiomycetidae</taxon>
        <taxon>Eurotiales</taxon>
        <taxon>Aspergillaceae</taxon>
        <taxon>Aspergillus</taxon>
        <taxon>Aspergillus subgen. Circumdati</taxon>
    </lineage>
</organism>
<gene>
    <name evidence="4" type="ORF">BDW47DRAFT_132539</name>
</gene>
<dbReference type="Pfam" id="PF13193">
    <property type="entry name" value="AMP-binding_C"/>
    <property type="match status" value="1"/>
</dbReference>
<accession>A0A2I2F8K9</accession>
<dbReference type="GO" id="GO:0031956">
    <property type="term" value="F:medium-chain fatty acid-CoA ligase activity"/>
    <property type="evidence" value="ECO:0007669"/>
    <property type="project" value="TreeGrafter"/>
</dbReference>
<dbReference type="GeneID" id="36524741"/>
<dbReference type="EMBL" id="KZ559147">
    <property type="protein sequence ID" value="PLB36955.1"/>
    <property type="molecule type" value="Genomic_DNA"/>
</dbReference>
<dbReference type="STRING" id="41067.A0A2I2F8K9"/>
<keyword evidence="5" id="KW-1185">Reference proteome</keyword>
<dbReference type="Pfam" id="PF00501">
    <property type="entry name" value="AMP-binding"/>
    <property type="match status" value="1"/>
</dbReference>
<feature type="domain" description="AMP-binding enzyme C-terminal" evidence="3">
    <location>
        <begin position="454"/>
        <end position="532"/>
    </location>
</feature>
<evidence type="ECO:0000313" key="4">
    <source>
        <dbReference type="EMBL" id="PLB36955.1"/>
    </source>
</evidence>
<dbReference type="Proteomes" id="UP000234585">
    <property type="component" value="Unassembled WGS sequence"/>
</dbReference>
<feature type="domain" description="AMP-dependent synthetase/ligase" evidence="2">
    <location>
        <begin position="33"/>
        <end position="402"/>
    </location>
</feature>